<evidence type="ECO:0000256" key="7">
    <source>
        <dbReference type="SAM" id="Coils"/>
    </source>
</evidence>
<gene>
    <name evidence="10" type="ORF">N0F65_011567</name>
</gene>
<dbReference type="AlphaFoldDB" id="A0AAV2YLH8"/>
<evidence type="ECO:0000256" key="8">
    <source>
        <dbReference type="SAM" id="MobiDB-lite"/>
    </source>
</evidence>
<dbReference type="PROSITE" id="PS00411">
    <property type="entry name" value="KINESIN_MOTOR_1"/>
    <property type="match status" value="1"/>
</dbReference>
<dbReference type="InterPro" id="IPR027640">
    <property type="entry name" value="Kinesin-like_fam"/>
</dbReference>
<feature type="binding site" evidence="6">
    <location>
        <begin position="778"/>
        <end position="785"/>
    </location>
    <ligand>
        <name>ATP</name>
        <dbReference type="ChEBI" id="CHEBI:30616"/>
    </ligand>
</feature>
<sequence length="1221" mass="139210">MRRRQQRQRRMRRTSRESTRQSLRRGLPTMNERSSTRIVRKRSSPRLQNLQQREATGATERAASAGPRSASRLTMKLKTPMTVGLRGVAVPSGRRASLAPGSVGRPSQLPRRAAAATPEVTDSNDNANKENDKPASTGSFAAAFRGAFSAQQLEEVEALLKARAKSTKFFSKAKYDELLAHSRQLRGTLRTLCDQLVAFDETAAHIDQGMKSDRQALEKRAAAAEDRCQRAETAKLRLVEDLDKIQFEKYDLERRNKQMAAENEDLRAKETALGDQQHVLERRVRELEAQLQTLRNQNNELAFEIKTHQATMSDRAQMYAETKKELEKFYEKKDLEDVQRKNVEIERLQDKLSRVREEVAASNQEREGQRERANMLEQELKQERDRRTQLELEKCSLDAKKQSLEVRLSSTTEEIAEMKSKIKEKDEEMMKLVQNMTEIQKFTASSSGKLETEKKELLDKLEALQAANRELERKDANKDGTIRELQQQMERQTSLKMEAELKEKEALEKLKALETESQEHARQLNIQSGMREILDSQNRDLRNELVAAGAQLEAVKLDEKNWRANFEQIKSSLQAQIDEAENKLLSEREKFRKELDRMEEVKVSLESEVHTLRQGASSVQHGDLEELCEVKREADVLRLRLKELSNKEAMSLAQRDKLIEELQEKVRQGERIRRTMHNTIQELRGNVRVFARTRPYLPSDHAENADPVVSCEFDGQTLRLRRYGKSSASGGQPEIEWQPFSFDKVFPPSAGQDVVFDEVSEFVQSSMDGYHVCLFSYGQTGSGKTHTMQGSGHGQMRGIIPRAIEKVLFEAEKLQEHGWSYKVQASFLEIYNETLRDLLVGKEDADKKLSIKKEAKGGVYVPELTMVEVNSMDTVEVLMEKASRARSVACTDMNAQSSRSHSVFTLHLQGTNETEGIVLDGKLNLVDLAGSERASRSNVSGDRLRETQAINKSLSCLADVFTAIGNKSSHIPFRNSKLTYLLQTSLSGDGKTLMLVNLSPTPESANETLCSLRFAQQVNQCELEKKGGGKKGKEKKDDGAENGGVLTPEEQAKLFLSANRSLQMQLAERHEHAVKALEAKRELQGRVSDLQRDFERERLETFGITQDMTRQYKSMQEELLNRVNALENTNTELRDQLELARVNFEEMKREKDRVIAAKNLEIQELKAKMEEMAMEFGDMLKETLDKMRERIEITNTSFENEGGMPMIRRLEEFNLGSPTKN</sequence>
<dbReference type="InterPro" id="IPR036961">
    <property type="entry name" value="Kinesin_motor_dom_sf"/>
</dbReference>
<proteinExistence type="inferred from homology"/>
<comment type="similarity">
    <text evidence="1">Belongs to the TRAFAC class myosin-kinesin ATPase superfamily. Kinesin family. KIN-14 subfamily.</text>
</comment>
<evidence type="ECO:0000313" key="11">
    <source>
        <dbReference type="Proteomes" id="UP001146120"/>
    </source>
</evidence>
<keyword evidence="3 6" id="KW-0547">Nucleotide-binding</keyword>
<dbReference type="SUPFAM" id="SSF52540">
    <property type="entry name" value="P-loop containing nucleoside triphosphate hydrolases"/>
    <property type="match status" value="1"/>
</dbReference>
<reference evidence="10" key="2">
    <citation type="journal article" date="2023" name="Microbiol Resour">
        <title>Decontamination and Annotation of the Draft Genome Sequence of the Oomycete Lagenidium giganteum ARSEF 373.</title>
        <authorList>
            <person name="Morgan W.R."/>
            <person name="Tartar A."/>
        </authorList>
    </citation>
    <scope>NUCLEOTIDE SEQUENCE</scope>
    <source>
        <strain evidence="10">ARSEF 373</strain>
    </source>
</reference>
<keyword evidence="5 6" id="KW-0505">Motor protein</keyword>
<feature type="region of interest" description="Disordered" evidence="8">
    <location>
        <begin position="359"/>
        <end position="384"/>
    </location>
</feature>
<dbReference type="Pfam" id="PF00225">
    <property type="entry name" value="Kinesin"/>
    <property type="match status" value="1"/>
</dbReference>
<evidence type="ECO:0000256" key="5">
    <source>
        <dbReference type="ARBA" id="ARBA00023175"/>
    </source>
</evidence>
<keyword evidence="4 6" id="KW-0067">ATP-binding</keyword>
<accession>A0AAV2YLH8</accession>
<organism evidence="10 11">
    <name type="scientific">Lagenidium giganteum</name>
    <dbReference type="NCBI Taxonomy" id="4803"/>
    <lineage>
        <taxon>Eukaryota</taxon>
        <taxon>Sar</taxon>
        <taxon>Stramenopiles</taxon>
        <taxon>Oomycota</taxon>
        <taxon>Peronosporomycetes</taxon>
        <taxon>Pythiales</taxon>
        <taxon>Pythiaceae</taxon>
    </lineage>
</organism>
<dbReference type="InterPro" id="IPR027417">
    <property type="entry name" value="P-loop_NTPase"/>
</dbReference>
<dbReference type="SMART" id="SM00129">
    <property type="entry name" value="KISc"/>
    <property type="match status" value="1"/>
</dbReference>
<evidence type="ECO:0000259" key="9">
    <source>
        <dbReference type="PROSITE" id="PS50067"/>
    </source>
</evidence>
<dbReference type="PANTHER" id="PTHR47972:SF45">
    <property type="entry name" value="PROTEIN CLARET SEGREGATIONAL"/>
    <property type="match status" value="1"/>
</dbReference>
<dbReference type="Proteomes" id="UP001146120">
    <property type="component" value="Unassembled WGS sequence"/>
</dbReference>
<dbReference type="GO" id="GO:0005874">
    <property type="term" value="C:microtubule"/>
    <property type="evidence" value="ECO:0007669"/>
    <property type="project" value="UniProtKB-KW"/>
</dbReference>
<keyword evidence="11" id="KW-1185">Reference proteome</keyword>
<feature type="coiled-coil region" evidence="7">
    <location>
        <begin position="1073"/>
        <end position="1182"/>
    </location>
</feature>
<evidence type="ECO:0000256" key="1">
    <source>
        <dbReference type="ARBA" id="ARBA00010899"/>
    </source>
</evidence>
<feature type="region of interest" description="Disordered" evidence="8">
    <location>
        <begin position="1"/>
        <end position="75"/>
    </location>
</feature>
<feature type="compositionally biased region" description="Polar residues" evidence="8">
    <location>
        <begin position="45"/>
        <end position="54"/>
    </location>
</feature>
<dbReference type="GO" id="GO:0008017">
    <property type="term" value="F:microtubule binding"/>
    <property type="evidence" value="ECO:0007669"/>
    <property type="project" value="InterPro"/>
</dbReference>
<evidence type="ECO:0000256" key="3">
    <source>
        <dbReference type="ARBA" id="ARBA00022741"/>
    </source>
</evidence>
<evidence type="ECO:0000256" key="6">
    <source>
        <dbReference type="PROSITE-ProRule" id="PRU00283"/>
    </source>
</evidence>
<feature type="domain" description="Kinesin motor" evidence="9">
    <location>
        <begin position="686"/>
        <end position="1021"/>
    </location>
</feature>
<keyword evidence="2" id="KW-0493">Microtubule</keyword>
<feature type="compositionally biased region" description="Basic residues" evidence="8">
    <location>
        <begin position="1"/>
        <end position="13"/>
    </location>
</feature>
<dbReference type="Gene3D" id="3.40.850.10">
    <property type="entry name" value="Kinesin motor domain"/>
    <property type="match status" value="1"/>
</dbReference>
<evidence type="ECO:0000256" key="2">
    <source>
        <dbReference type="ARBA" id="ARBA00022701"/>
    </source>
</evidence>
<dbReference type="InterPro" id="IPR001752">
    <property type="entry name" value="Kinesin_motor_dom"/>
</dbReference>
<protein>
    <recommendedName>
        <fullName evidence="9">Kinesin motor domain-containing protein</fullName>
    </recommendedName>
</protein>
<dbReference type="EMBL" id="DAKRPA010000235">
    <property type="protein sequence ID" value="DAZ94751.1"/>
    <property type="molecule type" value="Genomic_DNA"/>
</dbReference>
<comment type="caution">
    <text evidence="10">The sequence shown here is derived from an EMBL/GenBank/DDBJ whole genome shotgun (WGS) entry which is preliminary data.</text>
</comment>
<dbReference type="CDD" id="cd01366">
    <property type="entry name" value="KISc_C_terminal"/>
    <property type="match status" value="1"/>
</dbReference>
<dbReference type="GO" id="GO:0007018">
    <property type="term" value="P:microtubule-based movement"/>
    <property type="evidence" value="ECO:0007669"/>
    <property type="project" value="InterPro"/>
</dbReference>
<dbReference type="GO" id="GO:0003777">
    <property type="term" value="F:microtubule motor activity"/>
    <property type="evidence" value="ECO:0007669"/>
    <property type="project" value="InterPro"/>
</dbReference>
<reference evidence="10" key="1">
    <citation type="submission" date="2022-11" db="EMBL/GenBank/DDBJ databases">
        <authorList>
            <person name="Morgan W.R."/>
            <person name="Tartar A."/>
        </authorList>
    </citation>
    <scope>NUCLEOTIDE SEQUENCE</scope>
    <source>
        <strain evidence="10">ARSEF 373</strain>
    </source>
</reference>
<evidence type="ECO:0000256" key="4">
    <source>
        <dbReference type="ARBA" id="ARBA00022840"/>
    </source>
</evidence>
<name>A0AAV2YLH8_9STRA</name>
<keyword evidence="7" id="KW-0175">Coiled coil</keyword>
<feature type="compositionally biased region" description="Low complexity" evidence="8">
    <location>
        <begin position="61"/>
        <end position="72"/>
    </location>
</feature>
<dbReference type="PRINTS" id="PR00380">
    <property type="entry name" value="KINESINHEAVY"/>
</dbReference>
<feature type="region of interest" description="Disordered" evidence="8">
    <location>
        <begin position="87"/>
        <end position="137"/>
    </location>
</feature>
<dbReference type="PANTHER" id="PTHR47972">
    <property type="entry name" value="KINESIN-LIKE PROTEIN KLP-3"/>
    <property type="match status" value="1"/>
</dbReference>
<evidence type="ECO:0000313" key="10">
    <source>
        <dbReference type="EMBL" id="DAZ94751.1"/>
    </source>
</evidence>
<feature type="coiled-coil region" evidence="7">
    <location>
        <begin position="214"/>
        <end position="311"/>
    </location>
</feature>
<dbReference type="PROSITE" id="PS50067">
    <property type="entry name" value="KINESIN_MOTOR_2"/>
    <property type="match status" value="1"/>
</dbReference>
<dbReference type="InterPro" id="IPR019821">
    <property type="entry name" value="Kinesin_motor_CS"/>
</dbReference>
<feature type="region of interest" description="Disordered" evidence="8">
    <location>
        <begin position="1025"/>
        <end position="1045"/>
    </location>
</feature>
<dbReference type="GO" id="GO:0005524">
    <property type="term" value="F:ATP binding"/>
    <property type="evidence" value="ECO:0007669"/>
    <property type="project" value="UniProtKB-UniRule"/>
</dbReference>